<dbReference type="SMART" id="SM00409">
    <property type="entry name" value="IG"/>
    <property type="match status" value="3"/>
</dbReference>
<dbReference type="PANTHER" id="PTHR46013">
    <property type="entry name" value="VASCULAR CELL ADHESION MOLECULE 1"/>
    <property type="match status" value="1"/>
</dbReference>
<dbReference type="AlphaFoldDB" id="A0A8D3BHY6"/>
<dbReference type="InterPro" id="IPR007110">
    <property type="entry name" value="Ig-like_dom"/>
</dbReference>
<reference evidence="2" key="1">
    <citation type="submission" date="2023-05" db="EMBL/GenBank/DDBJ databases">
        <title>High-quality long-read genome of Scophthalmus maximus.</title>
        <authorList>
            <person name="Lien S."/>
            <person name="Martinez P."/>
        </authorList>
    </citation>
    <scope>NUCLEOTIDE SEQUENCE [LARGE SCALE GENOMIC DNA]</scope>
</reference>
<accession>A0A8D3BHY6</accession>
<dbReference type="PANTHER" id="PTHR46013:SF4">
    <property type="entry name" value="B-CELL RECEPTOR CD22-RELATED"/>
    <property type="match status" value="1"/>
</dbReference>
<evidence type="ECO:0000313" key="2">
    <source>
        <dbReference type="Ensembl" id="ENSSMAP00000034534.2"/>
    </source>
</evidence>
<dbReference type="SMART" id="SM00408">
    <property type="entry name" value="IGc2"/>
    <property type="match status" value="2"/>
</dbReference>
<sequence length="371" mass="41189">MCSVLQRCRVRTAGDSRTLPLRSVTFWFTEVQNKEPEDLRTDSKYAGRVQNHCGESDCTLTITDLRESDSHVYEFMLITGQGGRFIGSPGVKLTVTGNVGFSVLITKTSCCVLNNRPSYVWYINGQNKQRQNLHFTHNFYSEDSVSCAVKGFENSPSAPVYAPKVPSVLMSHPGDIFKDSSVTLTCSSDAYPPHTYAWNKENQKLGSEPHLVLSSIQSSDSGEYYCTAENELGKTSSKYVLINVKCESNSIFHSNKQLKRFCRYACSLHIHIIKTHMNTSPPDAPQTSIVSVSPPGVIVEGRPVNLTCSSDSNPAATFTWYKESRTLFRGPEGVYRFSSISSGDGGVYRCKSENQYGQTNSTSLHLDVQCK</sequence>
<dbReference type="Gene3D" id="2.60.40.10">
    <property type="entry name" value="Immunoglobulins"/>
    <property type="match status" value="3"/>
</dbReference>
<dbReference type="Proteomes" id="UP000694558">
    <property type="component" value="Chromosome 8"/>
</dbReference>
<dbReference type="Ensembl" id="ENSSMAT00000034974.2">
    <property type="protein sequence ID" value="ENSSMAP00000034534.2"/>
    <property type="gene ID" value="ENSSMAG00000021124.2"/>
</dbReference>
<feature type="domain" description="Ig-like" evidence="1">
    <location>
        <begin position="285"/>
        <end position="365"/>
    </location>
</feature>
<proteinExistence type="predicted"/>
<reference evidence="2" key="2">
    <citation type="submission" date="2025-08" db="UniProtKB">
        <authorList>
            <consortium name="Ensembl"/>
        </authorList>
    </citation>
    <scope>IDENTIFICATION</scope>
</reference>
<dbReference type="SUPFAM" id="SSF48726">
    <property type="entry name" value="Immunoglobulin"/>
    <property type="match status" value="3"/>
</dbReference>
<dbReference type="CDD" id="cd00096">
    <property type="entry name" value="Ig"/>
    <property type="match status" value="1"/>
</dbReference>
<feature type="domain" description="Ig-like" evidence="1">
    <location>
        <begin position="163"/>
        <end position="237"/>
    </location>
</feature>
<dbReference type="InterPro" id="IPR013783">
    <property type="entry name" value="Ig-like_fold"/>
</dbReference>
<dbReference type="InterPro" id="IPR003598">
    <property type="entry name" value="Ig_sub2"/>
</dbReference>
<dbReference type="PROSITE" id="PS50835">
    <property type="entry name" value="IG_LIKE"/>
    <property type="match status" value="2"/>
</dbReference>
<dbReference type="InterPro" id="IPR003599">
    <property type="entry name" value="Ig_sub"/>
</dbReference>
<evidence type="ECO:0000313" key="3">
    <source>
        <dbReference type="Proteomes" id="UP000694558"/>
    </source>
</evidence>
<dbReference type="Pfam" id="PF13895">
    <property type="entry name" value="Ig_2"/>
    <property type="match status" value="2"/>
</dbReference>
<protein>
    <recommendedName>
        <fullName evidence="1">Ig-like domain-containing protein</fullName>
    </recommendedName>
</protein>
<organism evidence="2 3">
    <name type="scientific">Scophthalmus maximus</name>
    <name type="common">Turbot</name>
    <name type="synonym">Psetta maxima</name>
    <dbReference type="NCBI Taxonomy" id="52904"/>
    <lineage>
        <taxon>Eukaryota</taxon>
        <taxon>Metazoa</taxon>
        <taxon>Chordata</taxon>
        <taxon>Craniata</taxon>
        <taxon>Vertebrata</taxon>
        <taxon>Euteleostomi</taxon>
        <taxon>Actinopterygii</taxon>
        <taxon>Neopterygii</taxon>
        <taxon>Teleostei</taxon>
        <taxon>Neoteleostei</taxon>
        <taxon>Acanthomorphata</taxon>
        <taxon>Carangaria</taxon>
        <taxon>Pleuronectiformes</taxon>
        <taxon>Pleuronectoidei</taxon>
        <taxon>Scophthalmidae</taxon>
        <taxon>Scophthalmus</taxon>
    </lineage>
</organism>
<name>A0A8D3BHY6_SCOMX</name>
<dbReference type="GeneTree" id="ENSGT01010000222294"/>
<evidence type="ECO:0000259" key="1">
    <source>
        <dbReference type="PROSITE" id="PS50835"/>
    </source>
</evidence>
<dbReference type="InterPro" id="IPR036179">
    <property type="entry name" value="Ig-like_dom_sf"/>
</dbReference>